<dbReference type="GO" id="GO:0030299">
    <property type="term" value="P:intestinal cholesterol absorption"/>
    <property type="evidence" value="ECO:0007669"/>
    <property type="project" value="TreeGrafter"/>
</dbReference>
<sequence>MHKIVCCVGETVAGSSEGSTVELGEAWSMVVGREASHQRQPLIYGIRRKQLSYTLSLAAQSAHSVARTISTLEPTLPSLNPSKERSKLKFGGKKEQERLRKRRKEQITASVRLLVLIRQSGTEIRNIIQLSVDSIKAEISRLGRMWCLIPCTVATLVLTLVLTPQVSGEDKCIWYGVCNTNQQNLKQDCYYNGTAKQLNDQDAISTLQGICPHLVKGFKEPIPYFVPLSSVVDASQVYTCCSAEQVGVLSSNIGLAKTLMTRCATCYKNLLRQLCDFTCGTFQSQFMVPVGIKPTTGIYASADTPCEYRKDYIDELDVHLSMDYGFGTYNSCSAVSLVSSGGKVTDAMCIHQGQTGCSAERFFGYMGSTKYNSLVPFQINYKIGDDAPDGIIPYDETAIPCEQPYDVSTTFMY</sequence>
<reference evidence="3" key="1">
    <citation type="submission" date="2020-11" db="EMBL/GenBank/DDBJ databases">
        <authorList>
            <person name="Tran Van P."/>
        </authorList>
    </citation>
    <scope>NUCLEOTIDE SEQUENCE</scope>
</reference>
<dbReference type="EMBL" id="OD566731">
    <property type="protein sequence ID" value="CAD7444542.1"/>
    <property type="molecule type" value="Genomic_DNA"/>
</dbReference>
<protein>
    <recommendedName>
        <fullName evidence="2">Niemann-Pick C1 N-terminal domain-containing protein</fullName>
    </recommendedName>
</protein>
<dbReference type="Pfam" id="PF16414">
    <property type="entry name" value="NPC1_N"/>
    <property type="match status" value="1"/>
</dbReference>
<dbReference type="GO" id="GO:0005886">
    <property type="term" value="C:plasma membrane"/>
    <property type="evidence" value="ECO:0007669"/>
    <property type="project" value="TreeGrafter"/>
</dbReference>
<dbReference type="GO" id="GO:0042632">
    <property type="term" value="P:cholesterol homeostasis"/>
    <property type="evidence" value="ECO:0007669"/>
    <property type="project" value="TreeGrafter"/>
</dbReference>
<accession>A0A7R9F2B7</accession>
<feature type="region of interest" description="Disordered" evidence="1">
    <location>
        <begin position="76"/>
        <end position="102"/>
    </location>
</feature>
<proteinExistence type="predicted"/>
<dbReference type="AlphaFoldDB" id="A0A7R9F2B7"/>
<dbReference type="PANTHER" id="PTHR45727">
    <property type="entry name" value="NPC INTRACELLULAR CHOLESTEROL TRANSPORTER 1"/>
    <property type="match status" value="1"/>
</dbReference>
<dbReference type="PANTHER" id="PTHR45727:SF2">
    <property type="entry name" value="NPC INTRACELLULAR CHOLESTEROL TRANSPORTER 1"/>
    <property type="match status" value="1"/>
</dbReference>
<feature type="domain" description="Niemann-Pick C1 N-terminal" evidence="2">
    <location>
        <begin position="170"/>
        <end position="407"/>
    </location>
</feature>
<gene>
    <name evidence="3" type="ORF">TBIB3V08_LOCUS6917</name>
</gene>
<name>A0A7R9F2B7_9NEOP</name>
<evidence type="ECO:0000256" key="1">
    <source>
        <dbReference type="SAM" id="MobiDB-lite"/>
    </source>
</evidence>
<dbReference type="GO" id="GO:0015918">
    <property type="term" value="P:sterol transport"/>
    <property type="evidence" value="ECO:0007669"/>
    <property type="project" value="TreeGrafter"/>
</dbReference>
<organism evidence="3">
    <name type="scientific">Timema bartmani</name>
    <dbReference type="NCBI Taxonomy" id="61472"/>
    <lineage>
        <taxon>Eukaryota</taxon>
        <taxon>Metazoa</taxon>
        <taxon>Ecdysozoa</taxon>
        <taxon>Arthropoda</taxon>
        <taxon>Hexapoda</taxon>
        <taxon>Insecta</taxon>
        <taxon>Pterygota</taxon>
        <taxon>Neoptera</taxon>
        <taxon>Polyneoptera</taxon>
        <taxon>Phasmatodea</taxon>
        <taxon>Timematodea</taxon>
        <taxon>Timematoidea</taxon>
        <taxon>Timematidae</taxon>
        <taxon>Timema</taxon>
    </lineage>
</organism>
<dbReference type="GO" id="GO:0015485">
    <property type="term" value="F:cholesterol binding"/>
    <property type="evidence" value="ECO:0007669"/>
    <property type="project" value="TreeGrafter"/>
</dbReference>
<evidence type="ECO:0000259" key="2">
    <source>
        <dbReference type="Pfam" id="PF16414"/>
    </source>
</evidence>
<dbReference type="InterPro" id="IPR032190">
    <property type="entry name" value="NPC1_N"/>
</dbReference>
<evidence type="ECO:0000313" key="3">
    <source>
        <dbReference type="EMBL" id="CAD7444542.1"/>
    </source>
</evidence>
<feature type="compositionally biased region" description="Basic and acidic residues" evidence="1">
    <location>
        <begin position="82"/>
        <end position="98"/>
    </location>
</feature>